<feature type="domain" description="CAP-Gly" evidence="9">
    <location>
        <begin position="34"/>
        <end position="76"/>
    </location>
</feature>
<dbReference type="Gene3D" id="2.30.30.190">
    <property type="entry name" value="CAP Gly-rich-like domain"/>
    <property type="match status" value="2"/>
</dbReference>
<dbReference type="Pfam" id="PF01302">
    <property type="entry name" value="CAP_GLY"/>
    <property type="match status" value="2"/>
</dbReference>
<evidence type="ECO:0000313" key="11">
    <source>
        <dbReference type="Proteomes" id="UP001164746"/>
    </source>
</evidence>
<keyword evidence="3" id="KW-0493">Microtubule</keyword>
<evidence type="ECO:0000256" key="7">
    <source>
        <dbReference type="SAM" id="Coils"/>
    </source>
</evidence>
<keyword evidence="5 7" id="KW-0175">Coiled coil</keyword>
<dbReference type="PROSITE" id="PS00845">
    <property type="entry name" value="CAP_GLY_1"/>
    <property type="match status" value="2"/>
</dbReference>
<evidence type="ECO:0000256" key="8">
    <source>
        <dbReference type="SAM" id="MobiDB-lite"/>
    </source>
</evidence>
<evidence type="ECO:0000313" key="10">
    <source>
        <dbReference type="EMBL" id="WAR03474.1"/>
    </source>
</evidence>
<feature type="region of interest" description="Disordered" evidence="8">
    <location>
        <begin position="437"/>
        <end position="462"/>
    </location>
</feature>
<dbReference type="InterPro" id="IPR000938">
    <property type="entry name" value="CAP-Gly_domain"/>
</dbReference>
<keyword evidence="6" id="KW-0206">Cytoskeleton</keyword>
<feature type="region of interest" description="Disordered" evidence="8">
    <location>
        <begin position="1331"/>
        <end position="1431"/>
    </location>
</feature>
<feature type="compositionally biased region" description="Low complexity" evidence="8">
    <location>
        <begin position="258"/>
        <end position="274"/>
    </location>
</feature>
<feature type="region of interest" description="Disordered" evidence="8">
    <location>
        <begin position="513"/>
        <end position="533"/>
    </location>
</feature>
<dbReference type="SMART" id="SM01052">
    <property type="entry name" value="CAP_GLY"/>
    <property type="match status" value="2"/>
</dbReference>
<gene>
    <name evidence="10" type="ORF">MAR_010032</name>
</gene>
<comment type="subcellular location">
    <subcellularLocation>
        <location evidence="1">Cytoplasm</location>
        <location evidence="1">Cytoskeleton</location>
    </subcellularLocation>
</comment>
<keyword evidence="11" id="KW-1185">Reference proteome</keyword>
<dbReference type="SUPFAM" id="SSF90257">
    <property type="entry name" value="Myosin rod fragments"/>
    <property type="match status" value="1"/>
</dbReference>
<accession>A0ABY7E2N4</accession>
<keyword evidence="4" id="KW-0677">Repeat</keyword>
<feature type="region of interest" description="Disordered" evidence="8">
    <location>
        <begin position="254"/>
        <end position="316"/>
    </location>
</feature>
<evidence type="ECO:0000256" key="5">
    <source>
        <dbReference type="ARBA" id="ARBA00023054"/>
    </source>
</evidence>
<dbReference type="Gene3D" id="1.10.287.1490">
    <property type="match status" value="2"/>
</dbReference>
<dbReference type="Proteomes" id="UP001164746">
    <property type="component" value="Chromosome 4"/>
</dbReference>
<reference evidence="10" key="1">
    <citation type="submission" date="2022-11" db="EMBL/GenBank/DDBJ databases">
        <title>Centuries of genome instability and evolution in soft-shell clam transmissible cancer (bioRxiv).</title>
        <authorList>
            <person name="Hart S.F.M."/>
            <person name="Yonemitsu M.A."/>
            <person name="Giersch R.M."/>
            <person name="Beal B.F."/>
            <person name="Arriagada G."/>
            <person name="Davis B.W."/>
            <person name="Ostrander E.A."/>
            <person name="Goff S.P."/>
            <person name="Metzger M.J."/>
        </authorList>
    </citation>
    <scope>NUCLEOTIDE SEQUENCE</scope>
    <source>
        <strain evidence="10">MELC-2E11</strain>
        <tissue evidence="10">Siphon/mantle</tissue>
    </source>
</reference>
<evidence type="ECO:0000256" key="2">
    <source>
        <dbReference type="ARBA" id="ARBA00022490"/>
    </source>
</evidence>
<feature type="non-terminal residue" evidence="10">
    <location>
        <position position="1"/>
    </location>
</feature>
<dbReference type="InterPro" id="IPR032108">
    <property type="entry name" value="CLIP1_ZNF"/>
</dbReference>
<sequence>EEELNAPPPPPDDFIIGDRVFVSGSKPGFIAFLGETQFAPGDWAGVVLDETIGKNDGSVSGVKYFQCEAKRGVFCRISKLSRTPGIVGGQRYSEDATSEVSVPVNGNGASGLRRPTTPSLQQRPTTPSHGRESGIARPTTPSLPRPIHKSLSSSSASLDKGHAPTKVKSGPVTSTPMASHGIKTNLKLGDRVLVSGSKLGTLRYLGPTDFAKGDWAGVELDDPVGKNDGAVAGKRYFDCRPRYGLFAPIHKVMKTSVPSTPGPSSMSRSMGSTGLRRERSGSQESVSSMSSATSSASRPRQPTTGGRSGQRPGSLNISTTTALQKGEEKKSNEFLSLEKALKEKEEHIEQLLRERDLERSDVARAAAQVDEAQNQLTQIQVEKERLLEENEEGMVQLRARMQQLVQDKRDLEMKLDDEKRKVEDLQFRIEEEVISKDDLESRTEEEEAKTRDLEKNLKKEQERAEKLETELISLRMMKEHHEKEVQSLEETQTSYLDQIEELTHKLSQAEAKLRDHDESRLEEGAKTSQVGLELEEKSNRVSELEDFLALKNKEVRQLQDKLAEMKDEFESKSAKFDKLQQNFDELNEKVKSMDVGNNDLNTQLQNLKSLNAETQRQLASSEERSNQLLEEKKQLDLQVTEMMKNSGDSSHQLSMLNEQLGQKNRKIEDLQADLSTSTQKWHSLNDKLESSMREKDREIEMLNNKHEGIRSQLTSDMDDIKKELEKSKAKLISMEQDFASEKSDLVRRKDGEITELKQQLEATSENASQQEIQTQAHKQVLDKITLEKEALQFERDKLEKQLKRVEGERDTASGELITARVEASRTQATVEEYLQGRRQLDDQIVDLQDEKQQLEKNLAEVEELQKELEKLRTTTNQQQETITSLMQQTSDSGDLHARMAEQTSQIDGLRKQLGEKETAIKDLQKATSTQKDEMRTMKIELEESQEAVSLLEDSVQDLEKERDNLTSQLQGAFENRREQDKVLELNQKLNEEIESIKNKHRGEVESLKSQHTSLQADIDSSTTLIQQKDLHIQQQLKQITEMEKGNSMLTTYKTSNEMLEKEIAGLKDQVNQLQTKLSESHNNANIVNNVGAVTSEGTNALVEKLREENGNAQGQVEFLNSVIVDLQQKNEELKVRLEVMENGVTNGQDSSMAAQTPTKRAAPRMFCDICDVFDQHETEDCPQQEMSDKFHPPCPLLSKDKVLATGAERIDPKALVEDWVKTVDSISTELAQESEKVFGNDGEFFPVLADSMSNSAGFRDSGYYDGVLESKISLSDPISSRGKVLSDFETEQIIETVDKKHKAMLRKGVRKTKTNIEEQGKLTLEINDDSTVFRRPGSLPPLHLVGDRNTNNASSKGVSNTPASATSPSDSEYQSGQESLGSSSESPVGGGTPEMESSVDTGEVFQADTPTHNDPRGETDGDKPAENCVIS</sequence>
<dbReference type="PROSITE" id="PS50245">
    <property type="entry name" value="CAP_GLY_2"/>
    <property type="match status" value="2"/>
</dbReference>
<name>A0ABY7E2N4_MYAAR</name>
<feature type="region of interest" description="Disordered" evidence="8">
    <location>
        <begin position="85"/>
        <end position="180"/>
    </location>
</feature>
<evidence type="ECO:0000256" key="4">
    <source>
        <dbReference type="ARBA" id="ARBA00022737"/>
    </source>
</evidence>
<dbReference type="PANTHER" id="PTHR18916">
    <property type="entry name" value="DYNACTIN 1-RELATED MICROTUBULE-BINDING"/>
    <property type="match status" value="1"/>
</dbReference>
<dbReference type="Pfam" id="PF16641">
    <property type="entry name" value="CLIP1_ZNF"/>
    <property type="match status" value="1"/>
</dbReference>
<protein>
    <submittedName>
        <fullName evidence="10">CLIP1-like protein</fullName>
    </submittedName>
</protein>
<feature type="compositionally biased region" description="Polar residues" evidence="8">
    <location>
        <begin position="1348"/>
        <end position="1370"/>
    </location>
</feature>
<feature type="compositionally biased region" description="Basic and acidic residues" evidence="8">
    <location>
        <begin position="1411"/>
        <end position="1425"/>
    </location>
</feature>
<proteinExistence type="predicted"/>
<feature type="coiled-coil region" evidence="7">
    <location>
        <begin position="1049"/>
        <end position="1143"/>
    </location>
</feature>
<feature type="domain" description="CAP-Gly" evidence="9">
    <location>
        <begin position="206"/>
        <end position="248"/>
    </location>
</feature>
<organism evidence="10 11">
    <name type="scientific">Mya arenaria</name>
    <name type="common">Soft-shell clam</name>
    <dbReference type="NCBI Taxonomy" id="6604"/>
    <lineage>
        <taxon>Eukaryota</taxon>
        <taxon>Metazoa</taxon>
        <taxon>Spiralia</taxon>
        <taxon>Lophotrochozoa</taxon>
        <taxon>Mollusca</taxon>
        <taxon>Bivalvia</taxon>
        <taxon>Autobranchia</taxon>
        <taxon>Heteroconchia</taxon>
        <taxon>Euheterodonta</taxon>
        <taxon>Imparidentia</taxon>
        <taxon>Neoheterodontei</taxon>
        <taxon>Myida</taxon>
        <taxon>Myoidea</taxon>
        <taxon>Myidae</taxon>
        <taxon>Mya</taxon>
    </lineage>
</organism>
<feature type="compositionally biased region" description="Polar residues" evidence="8">
    <location>
        <begin position="301"/>
        <end position="316"/>
    </location>
</feature>
<dbReference type="PANTHER" id="PTHR18916:SF82">
    <property type="entry name" value="CAP-GLY DOMAIN-CONTAINING PROTEIN"/>
    <property type="match status" value="1"/>
</dbReference>
<evidence type="ECO:0000256" key="1">
    <source>
        <dbReference type="ARBA" id="ARBA00004245"/>
    </source>
</evidence>
<feature type="compositionally biased region" description="Low complexity" evidence="8">
    <location>
        <begin position="282"/>
        <end position="300"/>
    </location>
</feature>
<keyword evidence="2" id="KW-0963">Cytoplasm</keyword>
<feature type="compositionally biased region" description="Low complexity" evidence="8">
    <location>
        <begin position="1371"/>
        <end position="1387"/>
    </location>
</feature>
<dbReference type="EMBL" id="CP111015">
    <property type="protein sequence ID" value="WAR03474.1"/>
    <property type="molecule type" value="Genomic_DNA"/>
</dbReference>
<dbReference type="SUPFAM" id="SSF74924">
    <property type="entry name" value="Cap-Gly domain"/>
    <property type="match status" value="2"/>
</dbReference>
<feature type="compositionally biased region" description="Basic and acidic residues" evidence="8">
    <location>
        <begin position="513"/>
        <end position="525"/>
    </location>
</feature>
<evidence type="ECO:0000259" key="9">
    <source>
        <dbReference type="PROSITE" id="PS50245"/>
    </source>
</evidence>
<evidence type="ECO:0000256" key="3">
    <source>
        <dbReference type="ARBA" id="ARBA00022701"/>
    </source>
</evidence>
<dbReference type="InterPro" id="IPR036859">
    <property type="entry name" value="CAP-Gly_dom_sf"/>
</dbReference>
<evidence type="ECO:0000256" key="6">
    <source>
        <dbReference type="ARBA" id="ARBA00023212"/>
    </source>
</evidence>
<feature type="compositionally biased region" description="Polar residues" evidence="8">
    <location>
        <begin position="116"/>
        <end position="128"/>
    </location>
</feature>